<keyword evidence="2" id="KW-0808">Transferase</keyword>
<evidence type="ECO:0000313" key="3">
    <source>
        <dbReference type="Proteomes" id="UP000244649"/>
    </source>
</evidence>
<comment type="caution">
    <text evidence="2">The sequence shown here is derived from an EMBL/GenBank/DDBJ whole genome shotgun (WGS) entry which is preliminary data.</text>
</comment>
<feature type="domain" description="N-acetyltransferase" evidence="1">
    <location>
        <begin position="107"/>
        <end position="233"/>
    </location>
</feature>
<dbReference type="AlphaFoldDB" id="A0A2T7WU10"/>
<protein>
    <submittedName>
        <fullName evidence="2">GNAT family N-acetyltransferase</fullName>
    </submittedName>
</protein>
<gene>
    <name evidence="2" type="ORF">DC432_04585</name>
</gene>
<dbReference type="InterPro" id="IPR000182">
    <property type="entry name" value="GNAT_dom"/>
</dbReference>
<dbReference type="Gene3D" id="3.40.630.30">
    <property type="match status" value="1"/>
</dbReference>
<evidence type="ECO:0000313" key="2">
    <source>
        <dbReference type="EMBL" id="PVE77743.1"/>
    </source>
</evidence>
<name>A0A2T7WU10_MICTE</name>
<reference evidence="2 3" key="1">
    <citation type="submission" date="2018-04" db="EMBL/GenBank/DDBJ databases">
        <authorList>
            <person name="Go L.Y."/>
            <person name="Mitchell J.A."/>
        </authorList>
    </citation>
    <scope>NUCLEOTIDE SEQUENCE [LARGE SCALE GENOMIC DNA]</scope>
    <source>
        <strain evidence="2 3">TPD7010</strain>
    </source>
</reference>
<dbReference type="RefSeq" id="WP_116536873.1">
    <property type="nucleotide sequence ID" value="NZ_QDFT01000007.1"/>
</dbReference>
<sequence length="233" mass="24854">MFTAVVTDHWLPARAAHVPEEEAFVVVDPDLPANRAVSVVRMEGGPTIVAVSAGQAERIGLDDGETIPAVEATTRIAAAGVALNDPDHLFYLPVEEQEAVAAEGHGIHTRRLTADDAPAFADMVAAAPAHELDEAFVELDHWLVVGTFVDARLAAVGSMYPWGATHLADLGVITLPEFRGRGLARVTVRALSAEALARGYEPQYRCQLDNAPSIALAIAAGFRRFGEWTVIDS</sequence>
<dbReference type="SUPFAM" id="SSF55729">
    <property type="entry name" value="Acyl-CoA N-acyltransferases (Nat)"/>
    <property type="match status" value="1"/>
</dbReference>
<organism evidence="2 3">
    <name type="scientific">Microbacterium testaceum</name>
    <name type="common">Aureobacterium testaceum</name>
    <name type="synonym">Brevibacterium testaceum</name>
    <dbReference type="NCBI Taxonomy" id="2033"/>
    <lineage>
        <taxon>Bacteria</taxon>
        <taxon>Bacillati</taxon>
        <taxon>Actinomycetota</taxon>
        <taxon>Actinomycetes</taxon>
        <taxon>Micrococcales</taxon>
        <taxon>Microbacteriaceae</taxon>
        <taxon>Microbacterium</taxon>
    </lineage>
</organism>
<dbReference type="Pfam" id="PF12746">
    <property type="entry name" value="GNAT_acetyltran"/>
    <property type="match status" value="1"/>
</dbReference>
<dbReference type="EMBL" id="QDFT01000007">
    <property type="protein sequence ID" value="PVE77743.1"/>
    <property type="molecule type" value="Genomic_DNA"/>
</dbReference>
<accession>A0A2T7WU10</accession>
<evidence type="ECO:0000259" key="1">
    <source>
        <dbReference type="PROSITE" id="PS51186"/>
    </source>
</evidence>
<dbReference type="PROSITE" id="PS51186">
    <property type="entry name" value="GNAT"/>
    <property type="match status" value="1"/>
</dbReference>
<dbReference type="GO" id="GO:0016747">
    <property type="term" value="F:acyltransferase activity, transferring groups other than amino-acyl groups"/>
    <property type="evidence" value="ECO:0007669"/>
    <property type="project" value="InterPro"/>
</dbReference>
<dbReference type="InterPro" id="IPR027365">
    <property type="entry name" value="GNAT_acetyltra_YdfB-like"/>
</dbReference>
<dbReference type="Proteomes" id="UP000244649">
    <property type="component" value="Unassembled WGS sequence"/>
</dbReference>
<proteinExistence type="predicted"/>
<dbReference type="InterPro" id="IPR016181">
    <property type="entry name" value="Acyl_CoA_acyltransferase"/>
</dbReference>